<sequence>MVEMSESTRDLTGGTTDDERELRERAVKRLQDKRALTAHVLAYVMVNVLLVGIWYSTGAGFFWPVFPLLGWGIGLVFHAWDVLSPEPGPGRIAAEMDRLRRRDRMA</sequence>
<feature type="transmembrane region" description="Helical" evidence="2">
    <location>
        <begin position="35"/>
        <end position="55"/>
    </location>
</feature>
<reference evidence="4 5" key="1">
    <citation type="submission" date="2019-07" db="EMBL/GenBank/DDBJ databases">
        <title>Whole genome shotgun sequence of Knoellia locipacati NBRC 109775.</title>
        <authorList>
            <person name="Hosoyama A."/>
            <person name="Uohara A."/>
            <person name="Ohji S."/>
            <person name="Ichikawa N."/>
        </authorList>
    </citation>
    <scope>NUCLEOTIDE SEQUENCE [LARGE SCALE GENOMIC DNA]</scope>
    <source>
        <strain evidence="4 5">NBRC 109775</strain>
    </source>
</reference>
<dbReference type="InterPro" id="IPR025698">
    <property type="entry name" value="2TM_dom"/>
</dbReference>
<evidence type="ECO:0000256" key="1">
    <source>
        <dbReference type="SAM" id="MobiDB-lite"/>
    </source>
</evidence>
<evidence type="ECO:0000313" key="5">
    <source>
        <dbReference type="Proteomes" id="UP000321793"/>
    </source>
</evidence>
<dbReference type="AlphaFoldDB" id="A0A512T373"/>
<accession>A0A512T373</accession>
<gene>
    <name evidence="4" type="ORF">KLO01_27270</name>
</gene>
<feature type="transmembrane region" description="Helical" evidence="2">
    <location>
        <begin position="61"/>
        <end position="83"/>
    </location>
</feature>
<keyword evidence="2" id="KW-0472">Membrane</keyword>
<evidence type="ECO:0000313" key="4">
    <source>
        <dbReference type="EMBL" id="GEQ14680.1"/>
    </source>
</evidence>
<evidence type="ECO:0000256" key="2">
    <source>
        <dbReference type="SAM" id="Phobius"/>
    </source>
</evidence>
<keyword evidence="5" id="KW-1185">Reference proteome</keyword>
<protein>
    <recommendedName>
        <fullName evidence="3">2TM domain-containing protein</fullName>
    </recommendedName>
</protein>
<feature type="region of interest" description="Disordered" evidence="1">
    <location>
        <begin position="1"/>
        <end position="20"/>
    </location>
</feature>
<dbReference type="EMBL" id="BKBA01000009">
    <property type="protein sequence ID" value="GEQ14680.1"/>
    <property type="molecule type" value="Genomic_DNA"/>
</dbReference>
<organism evidence="4 5">
    <name type="scientific">Knoellia locipacati</name>
    <dbReference type="NCBI Taxonomy" id="882824"/>
    <lineage>
        <taxon>Bacteria</taxon>
        <taxon>Bacillati</taxon>
        <taxon>Actinomycetota</taxon>
        <taxon>Actinomycetes</taxon>
        <taxon>Micrococcales</taxon>
        <taxon>Intrasporangiaceae</taxon>
        <taxon>Knoellia</taxon>
    </lineage>
</organism>
<keyword evidence="2" id="KW-1133">Transmembrane helix</keyword>
<dbReference type="Proteomes" id="UP000321793">
    <property type="component" value="Unassembled WGS sequence"/>
</dbReference>
<comment type="caution">
    <text evidence="4">The sequence shown here is derived from an EMBL/GenBank/DDBJ whole genome shotgun (WGS) entry which is preliminary data.</text>
</comment>
<dbReference type="RefSeq" id="WP_222611979.1">
    <property type="nucleotide sequence ID" value="NZ_BAABDN010000002.1"/>
</dbReference>
<proteinExistence type="predicted"/>
<evidence type="ECO:0000259" key="3">
    <source>
        <dbReference type="Pfam" id="PF13239"/>
    </source>
</evidence>
<name>A0A512T373_9MICO</name>
<dbReference type="Pfam" id="PF13239">
    <property type="entry name" value="2TM"/>
    <property type="match status" value="1"/>
</dbReference>
<feature type="domain" description="2TM" evidence="3">
    <location>
        <begin position="24"/>
        <end position="87"/>
    </location>
</feature>
<keyword evidence="2" id="KW-0812">Transmembrane</keyword>